<keyword evidence="2 5" id="KW-0560">Oxidoreductase</keyword>
<evidence type="ECO:0000256" key="1">
    <source>
        <dbReference type="ARBA" id="ARBA00012499"/>
    </source>
</evidence>
<keyword evidence="6" id="KW-1185">Reference proteome</keyword>
<dbReference type="Gene3D" id="2.170.150.20">
    <property type="entry name" value="Peptide methionine sulfoxide reductase"/>
    <property type="match status" value="1"/>
</dbReference>
<reference evidence="6" key="1">
    <citation type="journal article" date="2019" name="Int. J. Syst. Evol. Microbiol.">
        <title>The Global Catalogue of Microorganisms (GCM) 10K type strain sequencing project: providing services to taxonomists for standard genome sequencing and annotation.</title>
        <authorList>
            <consortium name="The Broad Institute Genomics Platform"/>
            <consortium name="The Broad Institute Genome Sequencing Center for Infectious Disease"/>
            <person name="Wu L."/>
            <person name="Ma J."/>
        </authorList>
    </citation>
    <scope>NUCLEOTIDE SEQUENCE [LARGE SCALE GENOMIC DNA]</scope>
    <source>
        <strain evidence="6">CCUG 58938</strain>
    </source>
</reference>
<dbReference type="PANTHER" id="PTHR10173">
    <property type="entry name" value="METHIONINE SULFOXIDE REDUCTASE"/>
    <property type="match status" value="1"/>
</dbReference>
<gene>
    <name evidence="5" type="primary">msrB</name>
    <name evidence="5" type="ORF">ACFQ21_06915</name>
</gene>
<dbReference type="EMBL" id="JBHTKA010000001">
    <property type="protein sequence ID" value="MFD0999030.1"/>
    <property type="molecule type" value="Genomic_DNA"/>
</dbReference>
<dbReference type="RefSeq" id="WP_377576736.1">
    <property type="nucleotide sequence ID" value="NZ_JBHTKA010000001.1"/>
</dbReference>
<evidence type="ECO:0000256" key="3">
    <source>
        <dbReference type="ARBA" id="ARBA00048488"/>
    </source>
</evidence>
<accession>A0ABW3K0T8</accession>
<dbReference type="PANTHER" id="PTHR10173:SF52">
    <property type="entry name" value="METHIONINE-R-SULFOXIDE REDUCTASE B1"/>
    <property type="match status" value="1"/>
</dbReference>
<evidence type="ECO:0000256" key="2">
    <source>
        <dbReference type="ARBA" id="ARBA00023002"/>
    </source>
</evidence>
<dbReference type="NCBIfam" id="TIGR00357">
    <property type="entry name" value="peptide-methionine (R)-S-oxide reductase MsrB"/>
    <property type="match status" value="1"/>
</dbReference>
<dbReference type="InterPro" id="IPR011057">
    <property type="entry name" value="Mss4-like_sf"/>
</dbReference>
<comment type="catalytic activity">
    <reaction evidence="3">
        <text>L-methionyl-[protein] + [thioredoxin]-disulfide + H2O = L-methionyl-(R)-S-oxide-[protein] + [thioredoxin]-dithiol</text>
        <dbReference type="Rhea" id="RHEA:24164"/>
        <dbReference type="Rhea" id="RHEA-COMP:10698"/>
        <dbReference type="Rhea" id="RHEA-COMP:10700"/>
        <dbReference type="Rhea" id="RHEA-COMP:12313"/>
        <dbReference type="Rhea" id="RHEA-COMP:12314"/>
        <dbReference type="ChEBI" id="CHEBI:15377"/>
        <dbReference type="ChEBI" id="CHEBI:16044"/>
        <dbReference type="ChEBI" id="CHEBI:29950"/>
        <dbReference type="ChEBI" id="CHEBI:45764"/>
        <dbReference type="ChEBI" id="CHEBI:50058"/>
        <dbReference type="EC" id="1.8.4.12"/>
    </reaction>
</comment>
<comment type="caution">
    <text evidence="5">The sequence shown here is derived from an EMBL/GenBank/DDBJ whole genome shotgun (WGS) entry which is preliminary data.</text>
</comment>
<protein>
    <recommendedName>
        <fullName evidence="1">peptide-methionine (R)-S-oxide reductase</fullName>
        <ecNumber evidence="1">1.8.4.12</ecNumber>
    </recommendedName>
</protein>
<dbReference type="InterPro" id="IPR028427">
    <property type="entry name" value="Met_Sox_Rdtase_MsrB"/>
</dbReference>
<dbReference type="GO" id="GO:0033743">
    <property type="term" value="F:peptide-methionine (R)-S-oxide reductase activity"/>
    <property type="evidence" value="ECO:0007669"/>
    <property type="project" value="UniProtKB-EC"/>
</dbReference>
<organism evidence="5 6">
    <name type="scientific">Ohtaekwangia kribbensis</name>
    <dbReference type="NCBI Taxonomy" id="688913"/>
    <lineage>
        <taxon>Bacteria</taxon>
        <taxon>Pseudomonadati</taxon>
        <taxon>Bacteroidota</taxon>
        <taxon>Cytophagia</taxon>
        <taxon>Cytophagales</taxon>
        <taxon>Fulvivirgaceae</taxon>
        <taxon>Ohtaekwangia</taxon>
    </lineage>
</organism>
<evidence type="ECO:0000259" key="4">
    <source>
        <dbReference type="PROSITE" id="PS51790"/>
    </source>
</evidence>
<proteinExistence type="predicted"/>
<dbReference type="Proteomes" id="UP001597112">
    <property type="component" value="Unassembled WGS sequence"/>
</dbReference>
<feature type="domain" description="MsrB" evidence="4">
    <location>
        <begin position="46"/>
        <end position="168"/>
    </location>
</feature>
<name>A0ABW3K0T8_9BACT</name>
<evidence type="ECO:0000313" key="6">
    <source>
        <dbReference type="Proteomes" id="UP001597112"/>
    </source>
</evidence>
<dbReference type="InterPro" id="IPR002579">
    <property type="entry name" value="Met_Sox_Rdtase_MsrB_dom"/>
</dbReference>
<dbReference type="EC" id="1.8.4.12" evidence="1"/>
<sequence>MHRVILIVLVAFQLYSCTGNSQPTEKQKSAKAKIVSDTGKVINRSEAEWKAVLTPEQYYILREKGTDRPFTGKYYLHKEKGMYTCAACGNELFTSDMKFESECGWPSFDKEIAGDKIKKVVDRSHGMVRTEILCARCGSHLGHLFDDGPTLTGQRYCVNSTSIDFKKEGKEEKPEARSKQ</sequence>
<evidence type="ECO:0000313" key="5">
    <source>
        <dbReference type="EMBL" id="MFD0999030.1"/>
    </source>
</evidence>
<dbReference type="SUPFAM" id="SSF51316">
    <property type="entry name" value="Mss4-like"/>
    <property type="match status" value="1"/>
</dbReference>
<dbReference type="PROSITE" id="PS51790">
    <property type="entry name" value="MSRB"/>
    <property type="match status" value="1"/>
</dbReference>
<dbReference type="Pfam" id="PF01641">
    <property type="entry name" value="SelR"/>
    <property type="match status" value="1"/>
</dbReference>